<feature type="compositionally biased region" description="Acidic residues" evidence="2">
    <location>
        <begin position="1146"/>
        <end position="1174"/>
    </location>
</feature>
<feature type="region of interest" description="Disordered" evidence="2">
    <location>
        <begin position="999"/>
        <end position="1226"/>
    </location>
</feature>
<feature type="region of interest" description="Disordered" evidence="2">
    <location>
        <begin position="1"/>
        <end position="93"/>
    </location>
</feature>
<evidence type="ECO:0000259" key="3">
    <source>
        <dbReference type="Pfam" id="PF03914"/>
    </source>
</evidence>
<protein>
    <recommendedName>
        <fullName evidence="3">CCAAT-binding factor domain-containing protein</fullName>
    </recommendedName>
</protein>
<feature type="region of interest" description="Disordered" evidence="2">
    <location>
        <begin position="1252"/>
        <end position="1319"/>
    </location>
</feature>
<dbReference type="PANTHER" id="PTHR12048">
    <property type="entry name" value="CCAAT-BINDING FACTOR-RELATED"/>
    <property type="match status" value="1"/>
</dbReference>
<feature type="compositionally biased region" description="Polar residues" evidence="2">
    <location>
        <begin position="49"/>
        <end position="59"/>
    </location>
</feature>
<gene>
    <name evidence="4" type="ORF">HDU87_001754</name>
</gene>
<evidence type="ECO:0000256" key="1">
    <source>
        <dbReference type="ARBA" id="ARBA00007797"/>
    </source>
</evidence>
<proteinExistence type="inferred from homology"/>
<feature type="compositionally biased region" description="Acidic residues" evidence="2">
    <location>
        <begin position="1185"/>
        <end position="1203"/>
    </location>
</feature>
<keyword evidence="5" id="KW-1185">Reference proteome</keyword>
<dbReference type="GO" id="GO:0005634">
    <property type="term" value="C:nucleus"/>
    <property type="evidence" value="ECO:0007669"/>
    <property type="project" value="UniProtKB-ARBA"/>
</dbReference>
<feature type="compositionally biased region" description="Acidic residues" evidence="2">
    <location>
        <begin position="176"/>
        <end position="206"/>
    </location>
</feature>
<sequence>MKGSKSDAKGQRANNDQERRGKTQAASQKGGNRSPAPAKNNKPAAAALTPTSNPVAKTQSAREKRKGYGGGKAAITAKPVAVESSAASSSRRDVLLREILLLGGEADDLDLIDEALSGSEAEDETPARTKKSTKPTKAAPSLKTDDDVDEGALLLDLQKFMTADLKIDPAKSQIIEVDDAEGEDEEWEDDQASEDDEEDDDEDSDEAPALVDEGADPVNEGFAPEVLQAVMNMASDDEDFDGVDDNDELAETSAKYGKEDATEVRNMVSQMLQGQKVDDKLSRRLLCEPLSQWHTVVLPPVSPPTRELDEAYISSQYLHAQTLYQGEVDKYERSKSMSSADTNFISTVLKSGTVTDKVSALTLLVQESPLHTLAHLRDQLVNGMARKKARREAVMAIDSVKDLLLSTLLPDRKLKYFRDQPLQSPDVKPIHLVSWYFEDGLKKTYYEFIKLLEELARDPLLHVKNKMIQYIFDLLAAKPEQEQNLLALLTNKLGDQDRKLASKSAHLLSRLLVQHPVMKLVVIKEVERLLFRPNISDRARYYAVTFLNQIVFSHKEQDAAAANRLIEVYFAVFDGLGKRKAEAESVEVIVKKDRWRDKKKGGKKGGNAKSKAGKPAFVPAADAQDPMGEVDGIDAKMMAALLTGVNRAFPFAKIDDNVFDSHMATLFRVTHVGTFNTSIQALSLILQVQSSRQSVSDRFYRALYDTLVDPRLYSASKQAMYLNLLFRAIKADTSSTRVRAFIKRLVQICGVANVPFACASLFLIGEIAKGRPEIWTMVNLPEAGDDDDVEKFVDVLDEEDKLALAATRPDNKDRMEEDDATPTAGTESTKYDGRKRDPLYCHADSSCLWELSQFAWHFHPTVSLYTKTLLSGQSILPPPNTKNYDPLQNHTLQRFLDRFVFKNPKKVESAYKGTSLMQPRVAGLNAGPKDEDRLVSAARKRGVIVQNEDVGTVALDDVPVHLRAQKWVEEDGKLAGVPVDEEFFYRFFKTKHQTDAAAGKLRAKRKSARTTDDVDDVDGPAGDVDALDADSADEDDEELGEDEVWDAMRRSAGFAAEGDDDDDLMADDGEDLSDDDEDLDLDGHASDASGVSSAADSDGEEVDMEDVFRKMDGVGAGASDDEDDDAMAKWAAGASDDNEAAAAGASDEDSQGWEDEVAGGAGFDDEDDELDGSDGEQGFAKWMTLDEEEDLSASDASEDEDDNDKAKDKKKKKKPSRMAVKAQALGYKGAFFDTKSGISGLGAFASAEDFEAMLASEEPEGHDADEEEERRPRRKPTGGSGPRQKGSGASGGKGAQQGGPKRKRSVSRGGPAGKKSKKR</sequence>
<feature type="domain" description="CCAAT-binding factor" evidence="3">
    <location>
        <begin position="678"/>
        <end position="865"/>
    </location>
</feature>
<dbReference type="SUPFAM" id="SSF48371">
    <property type="entry name" value="ARM repeat"/>
    <property type="match status" value="1"/>
</dbReference>
<feature type="compositionally biased region" description="Basic and acidic residues" evidence="2">
    <location>
        <begin position="1"/>
        <end position="21"/>
    </location>
</feature>
<comment type="similarity">
    <text evidence="1">Belongs to the CBF/MAK21 family.</text>
</comment>
<dbReference type="Pfam" id="PF03914">
    <property type="entry name" value="CBF"/>
    <property type="match status" value="1"/>
</dbReference>
<evidence type="ECO:0000313" key="4">
    <source>
        <dbReference type="EMBL" id="KAJ3180641.1"/>
    </source>
</evidence>
<dbReference type="Proteomes" id="UP001212152">
    <property type="component" value="Unassembled WGS sequence"/>
</dbReference>
<feature type="compositionally biased region" description="Low complexity" evidence="2">
    <location>
        <begin position="35"/>
        <end position="47"/>
    </location>
</feature>
<feature type="region of interest" description="Disordered" evidence="2">
    <location>
        <begin position="806"/>
        <end position="831"/>
    </location>
</feature>
<feature type="region of interest" description="Disordered" evidence="2">
    <location>
        <begin position="107"/>
        <end position="149"/>
    </location>
</feature>
<dbReference type="PANTHER" id="PTHR12048:SF0">
    <property type="entry name" value="CCAAT_ENHANCER-BINDING PROTEIN ZETA"/>
    <property type="match status" value="1"/>
</dbReference>
<name>A0AAD5TRW4_9FUNG</name>
<accession>A0AAD5TRW4</accession>
<dbReference type="EMBL" id="JADGJQ010000015">
    <property type="protein sequence ID" value="KAJ3180641.1"/>
    <property type="molecule type" value="Genomic_DNA"/>
</dbReference>
<feature type="compositionally biased region" description="Acidic residues" evidence="2">
    <location>
        <begin position="1025"/>
        <end position="1045"/>
    </location>
</feature>
<dbReference type="InterPro" id="IPR040155">
    <property type="entry name" value="CEBPZ/Mak21-like"/>
</dbReference>
<feature type="region of interest" description="Disordered" evidence="2">
    <location>
        <begin position="168"/>
        <end position="219"/>
    </location>
</feature>
<feature type="compositionally biased region" description="Acidic residues" evidence="2">
    <location>
        <begin position="1057"/>
        <end position="1080"/>
    </location>
</feature>
<organism evidence="4 5">
    <name type="scientific">Geranomyces variabilis</name>
    <dbReference type="NCBI Taxonomy" id="109894"/>
    <lineage>
        <taxon>Eukaryota</taxon>
        <taxon>Fungi</taxon>
        <taxon>Fungi incertae sedis</taxon>
        <taxon>Chytridiomycota</taxon>
        <taxon>Chytridiomycota incertae sedis</taxon>
        <taxon>Chytridiomycetes</taxon>
        <taxon>Spizellomycetales</taxon>
        <taxon>Powellomycetaceae</taxon>
        <taxon>Geranomyces</taxon>
    </lineage>
</organism>
<reference evidence="4" key="1">
    <citation type="submission" date="2020-05" db="EMBL/GenBank/DDBJ databases">
        <title>Phylogenomic resolution of chytrid fungi.</title>
        <authorList>
            <person name="Stajich J.E."/>
            <person name="Amses K."/>
            <person name="Simmons R."/>
            <person name="Seto K."/>
            <person name="Myers J."/>
            <person name="Bonds A."/>
            <person name="Quandt C.A."/>
            <person name="Barry K."/>
            <person name="Liu P."/>
            <person name="Grigoriev I."/>
            <person name="Longcore J.E."/>
            <person name="James T.Y."/>
        </authorList>
    </citation>
    <scope>NUCLEOTIDE SEQUENCE</scope>
    <source>
        <strain evidence="4">JEL0379</strain>
    </source>
</reference>
<comment type="caution">
    <text evidence="4">The sequence shown here is derived from an EMBL/GenBank/DDBJ whole genome shotgun (WGS) entry which is preliminary data.</text>
</comment>
<dbReference type="InterPro" id="IPR016024">
    <property type="entry name" value="ARM-type_fold"/>
</dbReference>
<dbReference type="InterPro" id="IPR005612">
    <property type="entry name" value="CCAAT-binding_factor"/>
</dbReference>
<evidence type="ECO:0000256" key="2">
    <source>
        <dbReference type="SAM" id="MobiDB-lite"/>
    </source>
</evidence>
<feature type="compositionally biased region" description="Gly residues" evidence="2">
    <location>
        <begin position="1288"/>
        <end position="1297"/>
    </location>
</feature>
<feature type="compositionally biased region" description="Acidic residues" evidence="2">
    <location>
        <begin position="1257"/>
        <end position="1268"/>
    </location>
</feature>
<feature type="compositionally biased region" description="Low complexity" evidence="2">
    <location>
        <begin position="1086"/>
        <end position="1096"/>
    </location>
</feature>
<evidence type="ECO:0000313" key="5">
    <source>
        <dbReference type="Proteomes" id="UP001212152"/>
    </source>
</evidence>
<feature type="compositionally biased region" description="Low complexity" evidence="2">
    <location>
        <begin position="1128"/>
        <end position="1145"/>
    </location>
</feature>